<gene>
    <name evidence="1" type="ORF">Q8A64_16680</name>
</gene>
<dbReference type="Proteomes" id="UP001225596">
    <property type="component" value="Unassembled WGS sequence"/>
</dbReference>
<dbReference type="EMBL" id="JAUYVH010000015">
    <property type="protein sequence ID" value="MDQ9172050.1"/>
    <property type="molecule type" value="Genomic_DNA"/>
</dbReference>
<comment type="caution">
    <text evidence="1">The sequence shown here is derived from an EMBL/GenBank/DDBJ whole genome shotgun (WGS) entry which is preliminary data.</text>
</comment>
<reference evidence="1 2" key="1">
    <citation type="submission" date="2023-08" db="EMBL/GenBank/DDBJ databases">
        <title>Oxalobacteraceae gen .nov., isolated from river sludge outside the plant.</title>
        <authorList>
            <person name="Zhao S.Y."/>
        </authorList>
    </citation>
    <scope>NUCLEOTIDE SEQUENCE [LARGE SCALE GENOMIC DNA]</scope>
    <source>
        <strain evidence="1 2">R-40</strain>
    </source>
</reference>
<evidence type="ECO:0000313" key="2">
    <source>
        <dbReference type="Proteomes" id="UP001225596"/>
    </source>
</evidence>
<dbReference type="RefSeq" id="WP_338438049.1">
    <property type="nucleotide sequence ID" value="NZ_JAUYVH010000015.1"/>
</dbReference>
<accession>A0ABU1BSQ6</accession>
<proteinExistence type="predicted"/>
<organism evidence="1 2">
    <name type="scientific">Keguizhuia sedimenti</name>
    <dbReference type="NCBI Taxonomy" id="3064264"/>
    <lineage>
        <taxon>Bacteria</taxon>
        <taxon>Pseudomonadati</taxon>
        <taxon>Pseudomonadota</taxon>
        <taxon>Betaproteobacteria</taxon>
        <taxon>Burkholderiales</taxon>
        <taxon>Oxalobacteraceae</taxon>
        <taxon>Keguizhuia</taxon>
    </lineage>
</organism>
<evidence type="ECO:0000313" key="1">
    <source>
        <dbReference type="EMBL" id="MDQ9172050.1"/>
    </source>
</evidence>
<keyword evidence="2" id="KW-1185">Reference proteome</keyword>
<name>A0ABU1BSQ6_9BURK</name>
<protein>
    <submittedName>
        <fullName evidence="1">Uncharacterized protein</fullName>
    </submittedName>
</protein>
<sequence>MTHEYALKLQAMALDIIKSADHREQAINELIVKRGLSYGALRQLKTAQ</sequence>